<dbReference type="HOGENOM" id="CLU_2622703_0_0_1"/>
<dbReference type="STRING" id="930991.A0A0D0DDH8"/>
<dbReference type="AlphaFoldDB" id="A0A0D0DDH8"/>
<dbReference type="EMBL" id="KN825047">
    <property type="protein sequence ID" value="KIK95342.1"/>
    <property type="molecule type" value="Genomic_DNA"/>
</dbReference>
<gene>
    <name evidence="1" type="ORF">PAXRUDRAFT_778507</name>
</gene>
<evidence type="ECO:0000313" key="1">
    <source>
        <dbReference type="EMBL" id="KIK95342.1"/>
    </source>
</evidence>
<reference evidence="2" key="2">
    <citation type="submission" date="2015-01" db="EMBL/GenBank/DDBJ databases">
        <title>Evolutionary Origins and Diversification of the Mycorrhizal Mutualists.</title>
        <authorList>
            <consortium name="DOE Joint Genome Institute"/>
            <consortium name="Mycorrhizal Genomics Consortium"/>
            <person name="Kohler A."/>
            <person name="Kuo A."/>
            <person name="Nagy L.G."/>
            <person name="Floudas D."/>
            <person name="Copeland A."/>
            <person name="Barry K.W."/>
            <person name="Cichocki N."/>
            <person name="Veneault-Fourrey C."/>
            <person name="LaButti K."/>
            <person name="Lindquist E.A."/>
            <person name="Lipzen A."/>
            <person name="Lundell T."/>
            <person name="Morin E."/>
            <person name="Murat C."/>
            <person name="Riley R."/>
            <person name="Ohm R."/>
            <person name="Sun H."/>
            <person name="Tunlid A."/>
            <person name="Henrissat B."/>
            <person name="Grigoriev I.V."/>
            <person name="Hibbett D.S."/>
            <person name="Martin F."/>
        </authorList>
    </citation>
    <scope>NUCLEOTIDE SEQUENCE [LARGE SCALE GENOMIC DNA]</scope>
    <source>
        <strain evidence="2">Ve08.2h10</strain>
    </source>
</reference>
<sequence>MDPVFPFGKDTDLHPDVPSLSSAFPKLVGELLYLALLTRPDIAHTVMTLAQFSSKAELCHYAAVKRYNQSEDSLRGCLTIQILECLT</sequence>
<evidence type="ECO:0000313" key="2">
    <source>
        <dbReference type="Proteomes" id="UP000054538"/>
    </source>
</evidence>
<accession>A0A0D0DDH8</accession>
<protein>
    <submittedName>
        <fullName evidence="1">Uncharacterized protein</fullName>
    </submittedName>
</protein>
<proteinExistence type="predicted"/>
<organism evidence="1 2">
    <name type="scientific">Paxillus rubicundulus Ve08.2h10</name>
    <dbReference type="NCBI Taxonomy" id="930991"/>
    <lineage>
        <taxon>Eukaryota</taxon>
        <taxon>Fungi</taxon>
        <taxon>Dikarya</taxon>
        <taxon>Basidiomycota</taxon>
        <taxon>Agaricomycotina</taxon>
        <taxon>Agaricomycetes</taxon>
        <taxon>Agaricomycetidae</taxon>
        <taxon>Boletales</taxon>
        <taxon>Paxilineae</taxon>
        <taxon>Paxillaceae</taxon>
        <taxon>Paxillus</taxon>
    </lineage>
</organism>
<dbReference type="InParanoid" id="A0A0D0DDH8"/>
<dbReference type="Proteomes" id="UP000054538">
    <property type="component" value="Unassembled WGS sequence"/>
</dbReference>
<name>A0A0D0DDH8_9AGAM</name>
<dbReference type="OrthoDB" id="2690003at2759"/>
<keyword evidence="2" id="KW-1185">Reference proteome</keyword>
<reference evidence="1 2" key="1">
    <citation type="submission" date="2014-04" db="EMBL/GenBank/DDBJ databases">
        <authorList>
            <consortium name="DOE Joint Genome Institute"/>
            <person name="Kuo A."/>
            <person name="Kohler A."/>
            <person name="Jargeat P."/>
            <person name="Nagy L.G."/>
            <person name="Floudas D."/>
            <person name="Copeland A."/>
            <person name="Barry K.W."/>
            <person name="Cichocki N."/>
            <person name="Veneault-Fourrey C."/>
            <person name="LaButti K."/>
            <person name="Lindquist E.A."/>
            <person name="Lipzen A."/>
            <person name="Lundell T."/>
            <person name="Morin E."/>
            <person name="Murat C."/>
            <person name="Sun H."/>
            <person name="Tunlid A."/>
            <person name="Henrissat B."/>
            <person name="Grigoriev I.V."/>
            <person name="Hibbett D.S."/>
            <person name="Martin F."/>
            <person name="Nordberg H.P."/>
            <person name="Cantor M.N."/>
            <person name="Hua S.X."/>
        </authorList>
    </citation>
    <scope>NUCLEOTIDE SEQUENCE [LARGE SCALE GENOMIC DNA]</scope>
    <source>
        <strain evidence="1 2">Ve08.2h10</strain>
    </source>
</reference>